<dbReference type="CDD" id="cd00610">
    <property type="entry name" value="OAT_like"/>
    <property type="match status" value="1"/>
</dbReference>
<keyword evidence="6" id="KW-0093">Biotin biosynthesis</keyword>
<dbReference type="FunFam" id="3.40.640.10:FF:000004">
    <property type="entry name" value="Acetylornithine aminotransferase"/>
    <property type="match status" value="1"/>
</dbReference>
<keyword evidence="3" id="KW-0032">Aminotransferase</keyword>
<evidence type="ECO:0000313" key="10">
    <source>
        <dbReference type="Proteomes" id="UP000789595"/>
    </source>
</evidence>
<evidence type="ECO:0000256" key="5">
    <source>
        <dbReference type="ARBA" id="ARBA00022691"/>
    </source>
</evidence>
<dbReference type="Gene3D" id="3.90.1150.10">
    <property type="entry name" value="Aspartate Aminotransferase, domain 1"/>
    <property type="match status" value="1"/>
</dbReference>
<dbReference type="Gene3D" id="3.40.640.10">
    <property type="entry name" value="Type I PLP-dependent aspartate aminotransferase-like (Major domain)"/>
    <property type="match status" value="1"/>
</dbReference>
<dbReference type="InterPro" id="IPR049704">
    <property type="entry name" value="Aminotrans_3_PPA_site"/>
</dbReference>
<dbReference type="GO" id="GO:0004015">
    <property type="term" value="F:adenosylmethionine-8-amino-7-oxononanoate transaminase activity"/>
    <property type="evidence" value="ECO:0007669"/>
    <property type="project" value="InterPro"/>
</dbReference>
<comment type="caution">
    <text evidence="9">The sequence shown here is derived from an EMBL/GenBank/DDBJ whole genome shotgun (WGS) entry which is preliminary data.</text>
</comment>
<reference evidence="9" key="1">
    <citation type="submission" date="2021-11" db="EMBL/GenBank/DDBJ databases">
        <authorList>
            <consortium name="Genoscope - CEA"/>
            <person name="William W."/>
        </authorList>
    </citation>
    <scope>NUCLEOTIDE SEQUENCE</scope>
</reference>
<dbReference type="Proteomes" id="UP000789595">
    <property type="component" value="Unassembled WGS sequence"/>
</dbReference>
<dbReference type="GO" id="GO:0030170">
    <property type="term" value="F:pyridoxal phosphate binding"/>
    <property type="evidence" value="ECO:0007669"/>
    <property type="project" value="InterPro"/>
</dbReference>
<gene>
    <name evidence="9" type="ORF">PECAL_1P03800</name>
</gene>
<dbReference type="InterPro" id="IPR015421">
    <property type="entry name" value="PyrdxlP-dep_Trfase_major"/>
</dbReference>
<keyword evidence="4" id="KW-0808">Transferase</keyword>
<evidence type="ECO:0000313" key="9">
    <source>
        <dbReference type="EMBL" id="CAH0364033.1"/>
    </source>
</evidence>
<dbReference type="PANTHER" id="PTHR42684">
    <property type="entry name" value="ADENOSYLMETHIONINE-8-AMINO-7-OXONONANOATE AMINOTRANSFERASE"/>
    <property type="match status" value="1"/>
</dbReference>
<dbReference type="EMBL" id="CAKKNE010000001">
    <property type="protein sequence ID" value="CAH0364033.1"/>
    <property type="molecule type" value="Genomic_DNA"/>
</dbReference>
<keyword evidence="5" id="KW-0949">S-adenosyl-L-methionine</keyword>
<sequence>MRRRAGTNARRAVAEWRLRCGRRAPQPFGKQTRLQNATALSKRRAALKTDVVERALRRPTPQHIEADRAKLWHPYAATPGAPCLPVRSAEGVRLELEDGTQLIDGMSSWWAAVHGYRVPELDRAVADQLSSVAHVMFGGLTHRPAVALGELLVRCTPPGLDRVFLADSGSVAVEVALKMAAQYWRGRGRPEKCRFVALRGGYHGDTLGAMSVSDPATGRHEAFATIPRHHFVARPPSRGADFTKAIESLAEVLARDDVAALILEPLVQGAGGMHFYDPGYLQQARQLCDDHDVLLICDEIATGFGRTGHWFACDEARIAPDILCVGKALTGGYVTMGATLATEKVASHVCAAPPGSQDDALPLMHGPTFMGNPLACAVALASVSKLLKGGWWRRRVRAIEGQLCAGLNPCVGLDTVADVRVKGAIGVVEMKAPLDAAKVAAACPALGVWLRPFGTRLYTMPPFACTARDVARICEAVCFVAANAGDYH</sequence>
<evidence type="ECO:0000256" key="4">
    <source>
        <dbReference type="ARBA" id="ARBA00022679"/>
    </source>
</evidence>
<comment type="pathway">
    <text evidence="2">Cofactor biosynthesis; biotin biosynthesis.</text>
</comment>
<dbReference type="InterPro" id="IPR005814">
    <property type="entry name" value="Aminotrans_3"/>
</dbReference>
<dbReference type="NCBIfam" id="NF004624">
    <property type="entry name" value="PRK05964.1"/>
    <property type="match status" value="1"/>
</dbReference>
<evidence type="ECO:0000256" key="2">
    <source>
        <dbReference type="ARBA" id="ARBA00004746"/>
    </source>
</evidence>
<accession>A0A8J2S4B9</accession>
<protein>
    <recommendedName>
        <fullName evidence="11">Diaminopelargonic acid synthase</fullName>
    </recommendedName>
</protein>
<evidence type="ECO:0008006" key="11">
    <source>
        <dbReference type="Google" id="ProtNLM"/>
    </source>
</evidence>
<comment type="cofactor">
    <cofactor evidence="1">
        <name>pyridoxal 5'-phosphate</name>
        <dbReference type="ChEBI" id="CHEBI:597326"/>
    </cofactor>
</comment>
<dbReference type="InterPro" id="IPR005815">
    <property type="entry name" value="BioA"/>
</dbReference>
<name>A0A8J2S4B9_9STRA</name>
<keyword evidence="10" id="KW-1185">Reference proteome</keyword>
<evidence type="ECO:0000256" key="1">
    <source>
        <dbReference type="ARBA" id="ARBA00001933"/>
    </source>
</evidence>
<evidence type="ECO:0000256" key="3">
    <source>
        <dbReference type="ARBA" id="ARBA00022576"/>
    </source>
</evidence>
<dbReference type="PROSITE" id="PS00600">
    <property type="entry name" value="AA_TRANSFER_CLASS_3"/>
    <property type="match status" value="1"/>
</dbReference>
<dbReference type="PANTHER" id="PTHR42684:SF17">
    <property type="entry name" value="ADENOSYLMETHIONINE-8-AMINO-7-OXONONANOATE AMINOTRANSFERASE"/>
    <property type="match status" value="1"/>
</dbReference>
<dbReference type="GO" id="GO:0009102">
    <property type="term" value="P:biotin biosynthetic process"/>
    <property type="evidence" value="ECO:0007669"/>
    <property type="project" value="UniProtKB-UniPathway"/>
</dbReference>
<dbReference type="NCBIfam" id="TIGR00508">
    <property type="entry name" value="bioA"/>
    <property type="match status" value="1"/>
</dbReference>
<dbReference type="AlphaFoldDB" id="A0A8J2S4B9"/>
<comment type="similarity">
    <text evidence="8">Belongs to the class-III pyridoxal-phosphate-dependent aminotransferase family.</text>
</comment>
<dbReference type="InterPro" id="IPR015422">
    <property type="entry name" value="PyrdxlP-dep_Trfase_small"/>
</dbReference>
<evidence type="ECO:0000256" key="7">
    <source>
        <dbReference type="ARBA" id="ARBA00022898"/>
    </source>
</evidence>
<dbReference type="InterPro" id="IPR015424">
    <property type="entry name" value="PyrdxlP-dep_Trfase"/>
</dbReference>
<dbReference type="UniPathway" id="UPA00078"/>
<evidence type="ECO:0000256" key="6">
    <source>
        <dbReference type="ARBA" id="ARBA00022756"/>
    </source>
</evidence>
<evidence type="ECO:0000256" key="8">
    <source>
        <dbReference type="RuleBase" id="RU003560"/>
    </source>
</evidence>
<keyword evidence="7 8" id="KW-0663">Pyridoxal phosphate</keyword>
<dbReference type="Pfam" id="PF00202">
    <property type="entry name" value="Aminotran_3"/>
    <property type="match status" value="1"/>
</dbReference>
<dbReference type="SUPFAM" id="SSF53383">
    <property type="entry name" value="PLP-dependent transferases"/>
    <property type="match status" value="1"/>
</dbReference>
<organism evidence="9 10">
    <name type="scientific">Pelagomonas calceolata</name>
    <dbReference type="NCBI Taxonomy" id="35677"/>
    <lineage>
        <taxon>Eukaryota</taxon>
        <taxon>Sar</taxon>
        <taxon>Stramenopiles</taxon>
        <taxon>Ochrophyta</taxon>
        <taxon>Pelagophyceae</taxon>
        <taxon>Pelagomonadales</taxon>
        <taxon>Pelagomonadaceae</taxon>
        <taxon>Pelagomonas</taxon>
    </lineage>
</organism>
<proteinExistence type="inferred from homology"/>
<dbReference type="OrthoDB" id="425114at2759"/>
<dbReference type="HAMAP" id="MF_00834">
    <property type="entry name" value="BioA"/>
    <property type="match status" value="1"/>
</dbReference>